<feature type="transmembrane region" description="Helical" evidence="2">
    <location>
        <begin position="57"/>
        <end position="76"/>
    </location>
</feature>
<keyword evidence="2" id="KW-0812">Transmembrane</keyword>
<dbReference type="Proteomes" id="UP000278962">
    <property type="component" value="Unassembled WGS sequence"/>
</dbReference>
<feature type="transmembrane region" description="Helical" evidence="2">
    <location>
        <begin position="376"/>
        <end position="395"/>
    </location>
</feature>
<proteinExistence type="predicted"/>
<comment type="caution">
    <text evidence="3">The sequence shown here is derived from an EMBL/GenBank/DDBJ whole genome shotgun (WGS) entry which is preliminary data.</text>
</comment>
<feature type="transmembrane region" description="Helical" evidence="2">
    <location>
        <begin position="165"/>
        <end position="185"/>
    </location>
</feature>
<organism evidence="3 4">
    <name type="scientific">Solirubrobacter pauli</name>
    <dbReference type="NCBI Taxonomy" id="166793"/>
    <lineage>
        <taxon>Bacteria</taxon>
        <taxon>Bacillati</taxon>
        <taxon>Actinomycetota</taxon>
        <taxon>Thermoleophilia</taxon>
        <taxon>Solirubrobacterales</taxon>
        <taxon>Solirubrobacteraceae</taxon>
        <taxon>Solirubrobacter</taxon>
    </lineage>
</organism>
<name>A0A660LCV2_9ACTN</name>
<evidence type="ECO:0000256" key="2">
    <source>
        <dbReference type="SAM" id="Phobius"/>
    </source>
</evidence>
<accession>A0A660LCV2</accession>
<feature type="transmembrane region" description="Helical" evidence="2">
    <location>
        <begin position="296"/>
        <end position="316"/>
    </location>
</feature>
<feature type="transmembrane region" description="Helical" evidence="2">
    <location>
        <begin position="265"/>
        <end position="284"/>
    </location>
</feature>
<keyword evidence="2" id="KW-0472">Membrane</keyword>
<feature type="region of interest" description="Disordered" evidence="1">
    <location>
        <begin position="607"/>
        <end position="627"/>
    </location>
</feature>
<feature type="transmembrane region" description="Helical" evidence="2">
    <location>
        <begin position="428"/>
        <end position="445"/>
    </location>
</feature>
<dbReference type="EMBL" id="RBIL01000001">
    <property type="protein sequence ID" value="RKQ92877.1"/>
    <property type="molecule type" value="Genomic_DNA"/>
</dbReference>
<feature type="transmembrane region" description="Helical" evidence="2">
    <location>
        <begin position="197"/>
        <end position="214"/>
    </location>
</feature>
<sequence>MLAILVSALVVCAASLAVGQGVLRVRGVREWSWQSGAVGLSVLMLVSTPALHVPGRTITTALVIGLLCVGSLALLVREPALRPPLTGLAAGLPVALLVAIPFLSSGYAGTLGVSVNNDMASHMLVAETYRFADVAAANGLNASYPIGPHTLVAALSEAFDFDVDLVFAGLTAAIPVLLGLTALSVFGPGARWPAKMILATLVGLPFLVAGYYSQGSFKELIQALLIVAFALELRRFDPASGRLRWLPMAVLLAGTLSVYSVQGIAWPFAIGGAWLAGLLVLALLRGRPFVGPTWAAVRAELAPLALGLGALVVLIVPQIPRLGRFADSTLGAGGTGIDPGGAGALGNLVAPLPVWEAFGIWDNPDYRLPAADPYEIGMLAGLVLVLMLIGAVWWLRRGDWVPVAATAGVWAIWAYSDRTQIPYVTAKALMLCTPFVMLLAVRPLVVRSWRPETPRWWPFAAPVLAALLFVLAGTSTWRAVRTASVGPRAHMEELRSLRPLLDGKPTLFLGNDDYLIWELSGLRAQAPLVGYQVLPVRPEKQWTYGANLDIDALDASVINGYDYVIVPRDPAASELPPQLRLVRETPSFALYRRTGAVEPRGLLAEGGSPAAKLDCSTPEGRSLSRQDGTAEVRRGPVGVEVQPIAPGHSATVKLRLTPGTWELALPYISRQPLEVTAPGSRVVLPPNMDRPGPRYFAGKVAVARAQTVEVKITPQTDWLTPSSQVAFPTTVLAVPDFGEKTVPLSEACGQLVDYYTLEGGS</sequence>
<evidence type="ECO:0000313" key="4">
    <source>
        <dbReference type="Proteomes" id="UP000278962"/>
    </source>
</evidence>
<keyword evidence="2" id="KW-1133">Transmembrane helix</keyword>
<evidence type="ECO:0000256" key="1">
    <source>
        <dbReference type="SAM" id="MobiDB-lite"/>
    </source>
</evidence>
<keyword evidence="4" id="KW-1185">Reference proteome</keyword>
<feature type="transmembrane region" description="Helical" evidence="2">
    <location>
        <begin position="88"/>
        <end position="109"/>
    </location>
</feature>
<protein>
    <submittedName>
        <fullName evidence="3">Uncharacterized protein</fullName>
    </submittedName>
</protein>
<reference evidence="3 4" key="1">
    <citation type="submission" date="2018-10" db="EMBL/GenBank/DDBJ databases">
        <title>Genomic Encyclopedia of Archaeal and Bacterial Type Strains, Phase II (KMG-II): from individual species to whole genera.</title>
        <authorList>
            <person name="Goeker M."/>
        </authorList>
    </citation>
    <scope>NUCLEOTIDE SEQUENCE [LARGE SCALE GENOMIC DNA]</scope>
    <source>
        <strain evidence="3 4">DSM 14954</strain>
    </source>
</reference>
<gene>
    <name evidence="3" type="ORF">C8N24_2733</name>
</gene>
<dbReference type="AlphaFoldDB" id="A0A660LCV2"/>
<feature type="transmembrane region" description="Helical" evidence="2">
    <location>
        <begin position="457"/>
        <end position="477"/>
    </location>
</feature>
<evidence type="ECO:0000313" key="3">
    <source>
        <dbReference type="EMBL" id="RKQ92877.1"/>
    </source>
</evidence>